<gene>
    <name evidence="5" type="ORF">BD410DRAFT_805328</name>
</gene>
<dbReference type="AlphaFoldDB" id="A0A4Y7PXE4"/>
<reference evidence="5 6" key="1">
    <citation type="submission" date="2018-06" db="EMBL/GenBank/DDBJ databases">
        <title>A transcriptomic atlas of mushroom development highlights an independent origin of complex multicellularity.</title>
        <authorList>
            <consortium name="DOE Joint Genome Institute"/>
            <person name="Krizsan K."/>
            <person name="Almasi E."/>
            <person name="Merenyi Z."/>
            <person name="Sahu N."/>
            <person name="Viragh M."/>
            <person name="Koszo T."/>
            <person name="Mondo S."/>
            <person name="Kiss B."/>
            <person name="Balint B."/>
            <person name="Kues U."/>
            <person name="Barry K."/>
            <person name="Hegedus J.C."/>
            <person name="Henrissat B."/>
            <person name="Johnson J."/>
            <person name="Lipzen A."/>
            <person name="Ohm R."/>
            <person name="Nagy I."/>
            <person name="Pangilinan J."/>
            <person name="Yan J."/>
            <person name="Xiong Y."/>
            <person name="Grigoriev I.V."/>
            <person name="Hibbett D.S."/>
            <person name="Nagy L.G."/>
        </authorList>
    </citation>
    <scope>NUCLEOTIDE SEQUENCE [LARGE SCALE GENOMIC DNA]</scope>
    <source>
        <strain evidence="5 6">SZMC22713</strain>
    </source>
</reference>
<dbReference type="Proteomes" id="UP000294933">
    <property type="component" value="Unassembled WGS sequence"/>
</dbReference>
<keyword evidence="2" id="KW-1133">Transmembrane helix</keyword>
<name>A0A4Y7PXE4_9AGAM</name>
<proteinExistence type="predicted"/>
<feature type="region of interest" description="Disordered" evidence="1">
    <location>
        <begin position="313"/>
        <end position="351"/>
    </location>
</feature>
<feature type="signal peptide" evidence="3">
    <location>
        <begin position="1"/>
        <end position="21"/>
    </location>
</feature>
<keyword evidence="2" id="KW-0472">Membrane</keyword>
<feature type="transmembrane region" description="Helical" evidence="2">
    <location>
        <begin position="96"/>
        <end position="121"/>
    </location>
</feature>
<accession>A0A4Y7PXE4</accession>
<evidence type="ECO:0000259" key="4">
    <source>
        <dbReference type="Pfam" id="PF20152"/>
    </source>
</evidence>
<dbReference type="STRING" id="50990.A0A4Y7PXE4"/>
<evidence type="ECO:0000313" key="5">
    <source>
        <dbReference type="EMBL" id="TDL20087.1"/>
    </source>
</evidence>
<sequence length="351" mass="38153">MAVAATLDNTMGALLLAVVLAMSLWGAGDTARTTGASKHSYVLLPSQPHPPSVLRTSAHTHNQVLLVWALDTTHQALITHTAYTYLVTWYGQPAQLAIIVPSLLWEVVFSALICFLVQSFLVMRIWRLSHKNIWLVGGIMFLVVAELALSMLYVGEAIPLKTYAALTKIVNLSRTLNALAAVSDVAIAGALIFLLNSQRTGFRSSETIINRLILFTMNTGLLTSICAIMSLITITVLPTTFVYISFYVTVSRLYTNSLLATLNARKGIRGGHPDSSENMSLSVGRYRGGRATDLENGHISKSSQHVLSVKVDTETTRDYDDPSKEITLTGGPEEDGTTLDGYTNKPKVTAI</sequence>
<keyword evidence="2" id="KW-0812">Transmembrane</keyword>
<evidence type="ECO:0000256" key="1">
    <source>
        <dbReference type="SAM" id="MobiDB-lite"/>
    </source>
</evidence>
<keyword evidence="3" id="KW-0732">Signal</keyword>
<protein>
    <recommendedName>
        <fullName evidence="4">DUF6534 domain-containing protein</fullName>
    </recommendedName>
</protein>
<organism evidence="5 6">
    <name type="scientific">Rickenella mellea</name>
    <dbReference type="NCBI Taxonomy" id="50990"/>
    <lineage>
        <taxon>Eukaryota</taxon>
        <taxon>Fungi</taxon>
        <taxon>Dikarya</taxon>
        <taxon>Basidiomycota</taxon>
        <taxon>Agaricomycotina</taxon>
        <taxon>Agaricomycetes</taxon>
        <taxon>Hymenochaetales</taxon>
        <taxon>Rickenellaceae</taxon>
        <taxon>Rickenella</taxon>
    </lineage>
</organism>
<evidence type="ECO:0000313" key="6">
    <source>
        <dbReference type="Proteomes" id="UP000294933"/>
    </source>
</evidence>
<dbReference type="EMBL" id="ML170191">
    <property type="protein sequence ID" value="TDL20087.1"/>
    <property type="molecule type" value="Genomic_DNA"/>
</dbReference>
<evidence type="ECO:0000256" key="2">
    <source>
        <dbReference type="SAM" id="Phobius"/>
    </source>
</evidence>
<dbReference type="InterPro" id="IPR045339">
    <property type="entry name" value="DUF6534"/>
</dbReference>
<dbReference type="VEuPathDB" id="FungiDB:BD410DRAFT_805328"/>
<dbReference type="OrthoDB" id="3263055at2759"/>
<dbReference type="PANTHER" id="PTHR40465">
    <property type="entry name" value="CHROMOSOME 1, WHOLE GENOME SHOTGUN SEQUENCE"/>
    <property type="match status" value="1"/>
</dbReference>
<feature type="transmembrane region" description="Helical" evidence="2">
    <location>
        <begin position="175"/>
        <end position="196"/>
    </location>
</feature>
<evidence type="ECO:0000256" key="3">
    <source>
        <dbReference type="SAM" id="SignalP"/>
    </source>
</evidence>
<feature type="transmembrane region" description="Helical" evidence="2">
    <location>
        <begin position="133"/>
        <end position="155"/>
    </location>
</feature>
<feature type="domain" description="DUF6534" evidence="4">
    <location>
        <begin position="180"/>
        <end position="266"/>
    </location>
</feature>
<feature type="compositionally biased region" description="Basic and acidic residues" evidence="1">
    <location>
        <begin position="313"/>
        <end position="324"/>
    </location>
</feature>
<feature type="chain" id="PRO_5021241265" description="DUF6534 domain-containing protein" evidence="3">
    <location>
        <begin position="22"/>
        <end position="351"/>
    </location>
</feature>
<dbReference type="Pfam" id="PF20152">
    <property type="entry name" value="DUF6534"/>
    <property type="match status" value="1"/>
</dbReference>
<dbReference type="PANTHER" id="PTHR40465:SF1">
    <property type="entry name" value="DUF6534 DOMAIN-CONTAINING PROTEIN"/>
    <property type="match status" value="1"/>
</dbReference>
<keyword evidence="6" id="KW-1185">Reference proteome</keyword>